<dbReference type="EMBL" id="NSIT01000447">
    <property type="protein sequence ID" value="PJE77648.1"/>
    <property type="molecule type" value="Genomic_DNA"/>
</dbReference>
<organism evidence="2">
    <name type="scientific">invertebrate metagenome</name>
    <dbReference type="NCBI Taxonomy" id="1711999"/>
    <lineage>
        <taxon>unclassified sequences</taxon>
        <taxon>metagenomes</taxon>
        <taxon>organismal metagenomes</taxon>
    </lineage>
</organism>
<dbReference type="InterPro" id="IPR000215">
    <property type="entry name" value="Serpin_fam"/>
</dbReference>
<dbReference type="Pfam" id="PF00079">
    <property type="entry name" value="Serpin"/>
    <property type="match status" value="2"/>
</dbReference>
<sequence length="461" mass="52190">MLTFHFRVICILFFAAISFHSQKALSIIKVMTQALTSEEQKTPHQQAEKINDKWLKHLWSVSDKLSSAHMERTTNNVISSFGITGCLSPLLLGMGNDTKKQAEEFFQCEGKIEEFCYGMASQAEIFQKTDAIGQTTLLYLNDCFNASPEYMKKLNCLVNYMPSCPSLIESREDLSTQEFMKKINELVNEKTEGNIPELLSEPFSPFAKIIAVNIIFLKAKWADGPLKESYNFTFEGNSCPGIIYEDVRVATINNDIEWSIASLPMAGDCFVLLVMPHKDLGNKTETFKALKDFSLEKTMESLHRSQITCHTDHQDDDSLSELECMLGNVYFRKDTPKYVHRNKYDVHFPKLKIASENSVGEILVKTKQLDKPFGKDADFSELSPTLTQGSGFSLFQLTQKATFLVNEDGVEAAAATYASAGYFCCRKEPEKLFYNRPFKLYVVHKNAAPLFEVIIMENPTP</sequence>
<dbReference type="GO" id="GO:0005615">
    <property type="term" value="C:extracellular space"/>
    <property type="evidence" value="ECO:0007669"/>
    <property type="project" value="InterPro"/>
</dbReference>
<comment type="caution">
    <text evidence="2">The sequence shown here is derived from an EMBL/GenBank/DDBJ whole genome shotgun (WGS) entry which is preliminary data.</text>
</comment>
<dbReference type="InterPro" id="IPR042185">
    <property type="entry name" value="Serpin_sf_2"/>
</dbReference>
<dbReference type="InterPro" id="IPR042178">
    <property type="entry name" value="Serpin_sf_1"/>
</dbReference>
<dbReference type="PANTHER" id="PTHR11461:SF211">
    <property type="entry name" value="GH10112P-RELATED"/>
    <property type="match status" value="1"/>
</dbReference>
<dbReference type="AlphaFoldDB" id="A0A2H9T338"/>
<reference evidence="2" key="1">
    <citation type="journal article" date="2017" name="Appl. Environ. Microbiol.">
        <title>Molecular characterization of an Endozoicomonas-like organism causing infection in king scallop Pecten maximus L.</title>
        <authorList>
            <person name="Cano I."/>
            <person name="van Aerle R."/>
            <person name="Ross S."/>
            <person name="Verner-Jeffreys D.W."/>
            <person name="Paley R.K."/>
            <person name="Rimmer G."/>
            <person name="Ryder D."/>
            <person name="Hooper P."/>
            <person name="Stone D."/>
            <person name="Feist S.W."/>
        </authorList>
    </citation>
    <scope>NUCLEOTIDE SEQUENCE</scope>
</reference>
<dbReference type="SUPFAM" id="SSF56574">
    <property type="entry name" value="Serpins"/>
    <property type="match status" value="1"/>
</dbReference>
<dbReference type="SMART" id="SM00093">
    <property type="entry name" value="SERPIN"/>
    <property type="match status" value="1"/>
</dbReference>
<dbReference type="GO" id="GO:0004867">
    <property type="term" value="F:serine-type endopeptidase inhibitor activity"/>
    <property type="evidence" value="ECO:0007669"/>
    <property type="project" value="InterPro"/>
</dbReference>
<dbReference type="InterPro" id="IPR023796">
    <property type="entry name" value="Serpin_dom"/>
</dbReference>
<dbReference type="Gene3D" id="2.30.39.10">
    <property type="entry name" value="Alpha-1-antitrypsin, domain 1"/>
    <property type="match status" value="1"/>
</dbReference>
<dbReference type="InterPro" id="IPR036186">
    <property type="entry name" value="Serpin_sf"/>
</dbReference>
<feature type="domain" description="Serpin" evidence="1">
    <location>
        <begin position="59"/>
        <end position="459"/>
    </location>
</feature>
<dbReference type="Gene3D" id="3.30.497.10">
    <property type="entry name" value="Antithrombin, subunit I, domain 2"/>
    <property type="match status" value="1"/>
</dbReference>
<name>A0A2H9T338_9ZZZZ</name>
<evidence type="ECO:0000259" key="1">
    <source>
        <dbReference type="SMART" id="SM00093"/>
    </source>
</evidence>
<evidence type="ECO:0000313" key="2">
    <source>
        <dbReference type="EMBL" id="PJE77648.1"/>
    </source>
</evidence>
<gene>
    <name evidence="2" type="ORF">CI610_03424</name>
</gene>
<proteinExistence type="predicted"/>
<accession>A0A2H9T338</accession>
<protein>
    <recommendedName>
        <fullName evidence="1">Serpin domain-containing protein</fullName>
    </recommendedName>
</protein>
<dbReference type="PANTHER" id="PTHR11461">
    <property type="entry name" value="SERINE PROTEASE INHIBITOR, SERPIN"/>
    <property type="match status" value="1"/>
</dbReference>